<dbReference type="AlphaFoldDB" id="A0A1T4VDV9"/>
<dbReference type="PANTHER" id="PTHR45453:SF1">
    <property type="entry name" value="PHOSPHATE REGULON SENSOR PROTEIN PHOR"/>
    <property type="match status" value="1"/>
</dbReference>
<dbReference type="PROSITE" id="PS50109">
    <property type="entry name" value="HIS_KIN"/>
    <property type="match status" value="1"/>
</dbReference>
<dbReference type="InterPro" id="IPR036097">
    <property type="entry name" value="HisK_dim/P_sf"/>
</dbReference>
<keyword evidence="6 10" id="KW-0418">Kinase</keyword>
<keyword evidence="8" id="KW-0472">Membrane</keyword>
<evidence type="ECO:0000256" key="1">
    <source>
        <dbReference type="ARBA" id="ARBA00000085"/>
    </source>
</evidence>
<keyword evidence="11" id="KW-1185">Reference proteome</keyword>
<dbReference type="STRING" id="39495.SAMN02745111_00769"/>
<dbReference type="GO" id="GO:0000155">
    <property type="term" value="F:phosphorelay sensor kinase activity"/>
    <property type="evidence" value="ECO:0007669"/>
    <property type="project" value="InterPro"/>
</dbReference>
<dbReference type="SUPFAM" id="SSF55874">
    <property type="entry name" value="ATPase domain of HSP90 chaperone/DNA topoisomerase II/histidine kinase"/>
    <property type="match status" value="1"/>
</dbReference>
<keyword evidence="8" id="KW-0812">Transmembrane</keyword>
<keyword evidence="5" id="KW-0808">Transferase</keyword>
<dbReference type="InterPro" id="IPR004358">
    <property type="entry name" value="Sig_transdc_His_kin-like_C"/>
</dbReference>
<dbReference type="InterPro" id="IPR005467">
    <property type="entry name" value="His_kinase_dom"/>
</dbReference>
<keyword evidence="8" id="KW-1133">Transmembrane helix</keyword>
<dbReference type="SMART" id="SM00388">
    <property type="entry name" value="HisKA"/>
    <property type="match status" value="1"/>
</dbReference>
<evidence type="ECO:0000256" key="3">
    <source>
        <dbReference type="ARBA" id="ARBA00012438"/>
    </source>
</evidence>
<dbReference type="CDD" id="cd00082">
    <property type="entry name" value="HisKA"/>
    <property type="match status" value="1"/>
</dbReference>
<feature type="transmembrane region" description="Helical" evidence="8">
    <location>
        <begin position="7"/>
        <end position="28"/>
    </location>
</feature>
<proteinExistence type="predicted"/>
<gene>
    <name evidence="10" type="ORF">SAMN02745111_00769</name>
</gene>
<dbReference type="PRINTS" id="PR00344">
    <property type="entry name" value="BCTRLSENSOR"/>
</dbReference>
<dbReference type="SMART" id="SM00387">
    <property type="entry name" value="HATPase_c"/>
    <property type="match status" value="1"/>
</dbReference>
<evidence type="ECO:0000256" key="5">
    <source>
        <dbReference type="ARBA" id="ARBA00022679"/>
    </source>
</evidence>
<name>A0A1T4VDV9_9FIRM</name>
<dbReference type="GO" id="GO:0005886">
    <property type="term" value="C:plasma membrane"/>
    <property type="evidence" value="ECO:0007669"/>
    <property type="project" value="TreeGrafter"/>
</dbReference>
<dbReference type="SUPFAM" id="SSF47384">
    <property type="entry name" value="Homodimeric domain of signal transducing histidine kinase"/>
    <property type="match status" value="1"/>
</dbReference>
<evidence type="ECO:0000256" key="4">
    <source>
        <dbReference type="ARBA" id="ARBA00022553"/>
    </source>
</evidence>
<evidence type="ECO:0000313" key="10">
    <source>
        <dbReference type="EMBL" id="SKA63140.1"/>
    </source>
</evidence>
<feature type="domain" description="Histidine kinase" evidence="9">
    <location>
        <begin position="205"/>
        <end position="413"/>
    </location>
</feature>
<dbReference type="EC" id="2.7.13.3" evidence="3"/>
<dbReference type="InterPro" id="IPR036890">
    <property type="entry name" value="HATPase_C_sf"/>
</dbReference>
<dbReference type="Pfam" id="PF02518">
    <property type="entry name" value="HATPase_c"/>
    <property type="match status" value="1"/>
</dbReference>
<dbReference type="InterPro" id="IPR050351">
    <property type="entry name" value="BphY/WalK/GraS-like"/>
</dbReference>
<evidence type="ECO:0000256" key="7">
    <source>
        <dbReference type="ARBA" id="ARBA00023012"/>
    </source>
</evidence>
<evidence type="ECO:0000256" key="2">
    <source>
        <dbReference type="ARBA" id="ARBA00004370"/>
    </source>
</evidence>
<dbReference type="RefSeq" id="WP_078765654.1">
    <property type="nucleotide sequence ID" value="NZ_FUXZ01000004.1"/>
</dbReference>
<keyword evidence="7" id="KW-0902">Two-component regulatory system</keyword>
<sequence length="413" mass="46727">MIKKMRWRLTIVAMAAFLAIIVLVAFLVNVVNYYNVTSRVDDTISFIMATEKRDLRSSDSGNLDTNKPLRDSLVEFPDVESNYMNRFFTVCFDKEGNIESSSTDSVASISETDAREYALKVYKNDSDSGYIDEYRYRMQKVDDSTIIVFLNVSREQQYMKSLRNLSLVVAMGSLTLVFILIMIFSKSVVIPIEKNINMQKRFITDASHELKTPLTSISTSLDVITMVHGEDEWTENIKNQTNRMSKLVSELVTLSKLDEELPLPNKEKFSLSSAAWEIIGIYEQQAKGKNKKLTLDIAEDVSMVGEKASIQQMLSVLIDNAIRYSDDNGEIKLSIYKKRKKVVIEVFNTCQLEKVPDVKRLFDRFYRPDDSRNIKTGGNGIGLAIAKAVAETHGGTIEALCPDGKTMTMKVVI</sequence>
<dbReference type="OrthoDB" id="9813151at2"/>
<accession>A0A1T4VDV9</accession>
<evidence type="ECO:0000256" key="8">
    <source>
        <dbReference type="SAM" id="Phobius"/>
    </source>
</evidence>
<protein>
    <recommendedName>
        <fullName evidence="3">histidine kinase</fullName>
        <ecNumber evidence="3">2.7.13.3</ecNumber>
    </recommendedName>
</protein>
<evidence type="ECO:0000259" key="9">
    <source>
        <dbReference type="PROSITE" id="PS50109"/>
    </source>
</evidence>
<dbReference type="Gene3D" id="3.30.565.10">
    <property type="entry name" value="Histidine kinase-like ATPase, C-terminal domain"/>
    <property type="match status" value="1"/>
</dbReference>
<reference evidence="10 11" key="1">
    <citation type="submission" date="2017-02" db="EMBL/GenBank/DDBJ databases">
        <authorList>
            <person name="Peterson S.W."/>
        </authorList>
    </citation>
    <scope>NUCLEOTIDE SEQUENCE [LARGE SCALE GENOMIC DNA]</scope>
    <source>
        <strain evidence="10 11">ATCC 35992</strain>
    </source>
</reference>
<evidence type="ECO:0000313" key="11">
    <source>
        <dbReference type="Proteomes" id="UP000190814"/>
    </source>
</evidence>
<dbReference type="GO" id="GO:0004721">
    <property type="term" value="F:phosphoprotein phosphatase activity"/>
    <property type="evidence" value="ECO:0007669"/>
    <property type="project" value="TreeGrafter"/>
</dbReference>
<dbReference type="Gene3D" id="1.10.287.130">
    <property type="match status" value="1"/>
</dbReference>
<dbReference type="GO" id="GO:0016036">
    <property type="term" value="P:cellular response to phosphate starvation"/>
    <property type="evidence" value="ECO:0007669"/>
    <property type="project" value="TreeGrafter"/>
</dbReference>
<dbReference type="EMBL" id="FUXZ01000004">
    <property type="protein sequence ID" value="SKA63140.1"/>
    <property type="molecule type" value="Genomic_DNA"/>
</dbReference>
<organism evidence="10 11">
    <name type="scientific">Eubacterium uniforme</name>
    <dbReference type="NCBI Taxonomy" id="39495"/>
    <lineage>
        <taxon>Bacteria</taxon>
        <taxon>Bacillati</taxon>
        <taxon>Bacillota</taxon>
        <taxon>Clostridia</taxon>
        <taxon>Eubacteriales</taxon>
        <taxon>Eubacteriaceae</taxon>
        <taxon>Eubacterium</taxon>
    </lineage>
</organism>
<comment type="subcellular location">
    <subcellularLocation>
        <location evidence="2">Membrane</location>
    </subcellularLocation>
</comment>
<keyword evidence="4" id="KW-0597">Phosphoprotein</keyword>
<dbReference type="PANTHER" id="PTHR45453">
    <property type="entry name" value="PHOSPHATE REGULON SENSOR PROTEIN PHOR"/>
    <property type="match status" value="1"/>
</dbReference>
<dbReference type="Proteomes" id="UP000190814">
    <property type="component" value="Unassembled WGS sequence"/>
</dbReference>
<comment type="catalytic activity">
    <reaction evidence="1">
        <text>ATP + protein L-histidine = ADP + protein N-phospho-L-histidine.</text>
        <dbReference type="EC" id="2.7.13.3"/>
    </reaction>
</comment>
<dbReference type="InterPro" id="IPR003594">
    <property type="entry name" value="HATPase_dom"/>
</dbReference>
<evidence type="ECO:0000256" key="6">
    <source>
        <dbReference type="ARBA" id="ARBA00022777"/>
    </source>
</evidence>
<dbReference type="InterPro" id="IPR003661">
    <property type="entry name" value="HisK_dim/P_dom"/>
</dbReference>
<dbReference type="Pfam" id="PF00512">
    <property type="entry name" value="HisKA"/>
    <property type="match status" value="1"/>
</dbReference>
<feature type="transmembrane region" description="Helical" evidence="8">
    <location>
        <begin position="167"/>
        <end position="192"/>
    </location>
</feature>